<evidence type="ECO:0000256" key="1">
    <source>
        <dbReference type="SAM" id="Phobius"/>
    </source>
</evidence>
<keyword evidence="1" id="KW-0812">Transmembrane</keyword>
<reference evidence="2 3" key="1">
    <citation type="submission" date="2017-03" db="EMBL/GenBank/DDBJ databases">
        <title>Genomes of endolithic fungi from Antarctica.</title>
        <authorList>
            <person name="Coleine C."/>
            <person name="Masonjones S."/>
            <person name="Stajich J.E."/>
        </authorList>
    </citation>
    <scope>NUCLEOTIDE SEQUENCE [LARGE SCALE GENOMIC DNA]</scope>
    <source>
        <strain evidence="2 3">CCFEE 6315</strain>
    </source>
</reference>
<evidence type="ECO:0000313" key="3">
    <source>
        <dbReference type="Proteomes" id="UP000308549"/>
    </source>
</evidence>
<comment type="caution">
    <text evidence="2">The sequence shown here is derived from an EMBL/GenBank/DDBJ whole genome shotgun (WGS) entry which is preliminary data.</text>
</comment>
<evidence type="ECO:0000313" key="2">
    <source>
        <dbReference type="EMBL" id="TKA24032.1"/>
    </source>
</evidence>
<accession>A0A4U0TQD0</accession>
<dbReference type="AlphaFoldDB" id="A0A4U0TQD0"/>
<protein>
    <submittedName>
        <fullName evidence="2">Uncharacterized protein</fullName>
    </submittedName>
</protein>
<sequence length="171" mass="18890">MDKHAVKTLAHYFEKSFLSAKLSVTESTATLSSDMIAGIWNGTTDPQAWIRNGATSMSNIIRNTVLSNRSEYDGNAYQMGVKVRWEVVSLPVVTVLLPVLLLIAVMLKTAYSPVNAWKGRPLTVLLLNADEKIEGASAGRDEEARGLKNAIGRTRVRLSRRLDKMWALKAC</sequence>
<feature type="transmembrane region" description="Helical" evidence="1">
    <location>
        <begin position="87"/>
        <end position="107"/>
    </location>
</feature>
<name>A0A4U0TQD0_9PEZI</name>
<proteinExistence type="predicted"/>
<dbReference type="EMBL" id="NAJL01000048">
    <property type="protein sequence ID" value="TKA24032.1"/>
    <property type="molecule type" value="Genomic_DNA"/>
</dbReference>
<keyword evidence="3" id="KW-1185">Reference proteome</keyword>
<keyword evidence="1" id="KW-0472">Membrane</keyword>
<dbReference type="OrthoDB" id="5242705at2759"/>
<dbReference type="PANTHER" id="PTHR35394:SF5">
    <property type="entry name" value="DUF3176 DOMAIN-CONTAINING PROTEIN"/>
    <property type="match status" value="1"/>
</dbReference>
<keyword evidence="1" id="KW-1133">Transmembrane helix</keyword>
<gene>
    <name evidence="2" type="ORF">B0A50_06923</name>
</gene>
<organism evidence="2 3">
    <name type="scientific">Salinomyces thailandicus</name>
    <dbReference type="NCBI Taxonomy" id="706561"/>
    <lineage>
        <taxon>Eukaryota</taxon>
        <taxon>Fungi</taxon>
        <taxon>Dikarya</taxon>
        <taxon>Ascomycota</taxon>
        <taxon>Pezizomycotina</taxon>
        <taxon>Dothideomycetes</taxon>
        <taxon>Dothideomycetidae</taxon>
        <taxon>Mycosphaerellales</taxon>
        <taxon>Teratosphaeriaceae</taxon>
        <taxon>Salinomyces</taxon>
    </lineage>
</organism>
<dbReference type="Proteomes" id="UP000308549">
    <property type="component" value="Unassembled WGS sequence"/>
</dbReference>
<dbReference type="PANTHER" id="PTHR35394">
    <property type="entry name" value="DUF3176 DOMAIN-CONTAINING PROTEIN"/>
    <property type="match status" value="1"/>
</dbReference>